<feature type="transmembrane region" description="Helical" evidence="5">
    <location>
        <begin position="7"/>
        <end position="23"/>
    </location>
</feature>
<evidence type="ECO:0000313" key="7">
    <source>
        <dbReference type="EMBL" id="UUF08317.1"/>
    </source>
</evidence>
<reference evidence="7" key="1">
    <citation type="submission" date="2021-03" db="EMBL/GenBank/DDBJ databases">
        <title>Comparative Genomics and Metabolomics in the genus Turicibacter.</title>
        <authorList>
            <person name="Maki J."/>
            <person name="Looft T."/>
        </authorList>
    </citation>
    <scope>NUCLEOTIDE SEQUENCE</scope>
    <source>
        <strain evidence="7">ISU324</strain>
    </source>
</reference>
<dbReference type="EMBL" id="CP071250">
    <property type="protein sequence ID" value="UUF08317.1"/>
    <property type="molecule type" value="Genomic_DNA"/>
</dbReference>
<feature type="transmembrane region" description="Helical" evidence="5">
    <location>
        <begin position="369"/>
        <end position="399"/>
    </location>
</feature>
<name>A0A9Q9CR00_9FIRM</name>
<dbReference type="GO" id="GO:0016020">
    <property type="term" value="C:membrane"/>
    <property type="evidence" value="ECO:0007669"/>
    <property type="project" value="UniProtKB-SubCell"/>
</dbReference>
<feature type="transmembrane region" description="Helical" evidence="5">
    <location>
        <begin position="29"/>
        <end position="47"/>
    </location>
</feature>
<feature type="transmembrane region" description="Helical" evidence="5">
    <location>
        <begin position="329"/>
        <end position="349"/>
    </location>
</feature>
<dbReference type="InterPro" id="IPR007016">
    <property type="entry name" value="O-antigen_ligase-rel_domated"/>
</dbReference>
<organism evidence="7 8">
    <name type="scientific">Turicibacter bilis</name>
    <dbReference type="NCBI Taxonomy" id="2735723"/>
    <lineage>
        <taxon>Bacteria</taxon>
        <taxon>Bacillati</taxon>
        <taxon>Bacillota</taxon>
        <taxon>Erysipelotrichia</taxon>
        <taxon>Erysipelotrichales</taxon>
        <taxon>Turicibacteraceae</taxon>
        <taxon>Turicibacter</taxon>
    </lineage>
</organism>
<feature type="transmembrane region" description="Helical" evidence="5">
    <location>
        <begin position="229"/>
        <end position="250"/>
    </location>
</feature>
<proteinExistence type="predicted"/>
<evidence type="ECO:0000259" key="6">
    <source>
        <dbReference type="Pfam" id="PF04932"/>
    </source>
</evidence>
<feature type="transmembrane region" description="Helical" evidence="5">
    <location>
        <begin position="59"/>
        <end position="84"/>
    </location>
</feature>
<feature type="transmembrane region" description="Helical" evidence="5">
    <location>
        <begin position="96"/>
        <end position="113"/>
    </location>
</feature>
<evidence type="ECO:0000256" key="3">
    <source>
        <dbReference type="ARBA" id="ARBA00022989"/>
    </source>
</evidence>
<feature type="domain" description="O-antigen ligase-related" evidence="6">
    <location>
        <begin position="189"/>
        <end position="341"/>
    </location>
</feature>
<keyword evidence="3 5" id="KW-1133">Transmembrane helix</keyword>
<gene>
    <name evidence="7" type="ORF">J0J70_12185</name>
</gene>
<sequence>MKKIFSFLILFVFIYSKFFYISIFNLGGFNFTLSDLSIGVMYISIAFDKRLFNKDNKKILLFYNSIFLLSLLMLFTSSLGALLINNNVLNGIMTFLKMWMLSIYIPLFIYLKFNKKDIKYFIYMIMILSILFIFDYSKVLQQENFSENMRFYGEHSNPNGWGAYFSCIIIMLIHIKQKSLTFKILKIITFLICLIFIMYAGSRTAMFSILIVLFLILLNTKLSLDYLKLIKYLFISICVIACIPFAIKFIEIAFPHTYFRLERALVDQGILGDESVVTRFQSQIFFLTAISNYPENVIFGVGIGGSNLTRLSSLNFGTFQTSDNQYTEIFLWSGLIGFLIFSCILFKIYTRINMKIKQNIPITNAAKYVFIYMFLCGFTMYGFTESMISSNLFILLGFVELERKFIMLQ</sequence>
<keyword evidence="2 5" id="KW-0812">Transmembrane</keyword>
<evidence type="ECO:0000256" key="1">
    <source>
        <dbReference type="ARBA" id="ARBA00004141"/>
    </source>
</evidence>
<protein>
    <recommendedName>
        <fullName evidence="6">O-antigen ligase-related domain-containing protein</fullName>
    </recommendedName>
</protein>
<evidence type="ECO:0000313" key="8">
    <source>
        <dbReference type="Proteomes" id="UP001058072"/>
    </source>
</evidence>
<dbReference type="AlphaFoldDB" id="A0A9Q9CR00"/>
<dbReference type="RefSeq" id="WP_212724932.1">
    <property type="nucleotide sequence ID" value="NZ_CP071250.1"/>
</dbReference>
<dbReference type="PANTHER" id="PTHR37422:SF13">
    <property type="entry name" value="LIPOPOLYSACCHARIDE BIOSYNTHESIS PROTEIN PA4999-RELATED"/>
    <property type="match status" value="1"/>
</dbReference>
<feature type="transmembrane region" description="Helical" evidence="5">
    <location>
        <begin position="120"/>
        <end position="139"/>
    </location>
</feature>
<dbReference type="Proteomes" id="UP001058072">
    <property type="component" value="Chromosome"/>
</dbReference>
<evidence type="ECO:0000256" key="5">
    <source>
        <dbReference type="SAM" id="Phobius"/>
    </source>
</evidence>
<feature type="transmembrane region" description="Helical" evidence="5">
    <location>
        <begin position="159"/>
        <end position="175"/>
    </location>
</feature>
<dbReference type="PANTHER" id="PTHR37422">
    <property type="entry name" value="TEICHURONIC ACID BIOSYNTHESIS PROTEIN TUAE"/>
    <property type="match status" value="1"/>
</dbReference>
<dbReference type="Pfam" id="PF04932">
    <property type="entry name" value="Wzy_C"/>
    <property type="match status" value="1"/>
</dbReference>
<evidence type="ECO:0000256" key="4">
    <source>
        <dbReference type="ARBA" id="ARBA00023136"/>
    </source>
</evidence>
<dbReference type="InterPro" id="IPR051533">
    <property type="entry name" value="WaaL-like"/>
</dbReference>
<evidence type="ECO:0000256" key="2">
    <source>
        <dbReference type="ARBA" id="ARBA00022692"/>
    </source>
</evidence>
<feature type="transmembrane region" description="Helical" evidence="5">
    <location>
        <begin position="187"/>
        <end position="217"/>
    </location>
</feature>
<accession>A0A9Q9CR00</accession>
<comment type="subcellular location">
    <subcellularLocation>
        <location evidence="1">Membrane</location>
        <topology evidence="1">Multi-pass membrane protein</topology>
    </subcellularLocation>
</comment>
<keyword evidence="4 5" id="KW-0472">Membrane</keyword>